<organism evidence="2 3">
    <name type="scientific">Bodo saltans</name>
    <name type="common">Flagellated protozoan</name>
    <dbReference type="NCBI Taxonomy" id="75058"/>
    <lineage>
        <taxon>Eukaryota</taxon>
        <taxon>Discoba</taxon>
        <taxon>Euglenozoa</taxon>
        <taxon>Kinetoplastea</taxon>
        <taxon>Metakinetoplastina</taxon>
        <taxon>Eubodonida</taxon>
        <taxon>Bodonidae</taxon>
        <taxon>Bodo</taxon>
    </lineage>
</organism>
<protein>
    <submittedName>
        <fullName evidence="2">Uncharacterized protein</fullName>
    </submittedName>
</protein>
<gene>
    <name evidence="2" type="ORF">BSAL_55305</name>
</gene>
<feature type="compositionally biased region" description="Basic and acidic residues" evidence="1">
    <location>
        <begin position="1"/>
        <end position="10"/>
    </location>
</feature>
<sequence>MDSEDEHHSPLDAGHGTATTATTADGQQLSPQIAAAVPVGATIRGQPTPPPYGFVMIVDTRDAFFQGDPFEPVEKIAQSSSESTDAARSAVYLIAERFDGSSIDLYYPIVYEFNERLAGASCGQAAVHWSQRLQVAPIPTPHPTTVHRKVSPRGKNGGDLERIAAARKGRGEWTPVEPLPIVCSGMLFGTYHAMRDLSHLLAESLIARLSEDQQLCGAPIDQGMLNCLLYGGLAHANFGHDVVLLNPYTQPYTNLFRSHEEMRFGDDANSSFGFKFLQTCSSTPRRFAQVSAKKIHGTVQSPLQGVSRQFAVVHQADRFSELNFYVTEVLTQNDEVQPTV</sequence>
<proteinExistence type="predicted"/>
<dbReference type="EMBL" id="CYKH01000155">
    <property type="protein sequence ID" value="CUE73634.1"/>
    <property type="molecule type" value="Genomic_DNA"/>
</dbReference>
<keyword evidence="3" id="KW-1185">Reference proteome</keyword>
<name>A0A0S4IMF9_BODSA</name>
<feature type="region of interest" description="Disordered" evidence="1">
    <location>
        <begin position="1"/>
        <end position="27"/>
    </location>
</feature>
<evidence type="ECO:0000313" key="3">
    <source>
        <dbReference type="Proteomes" id="UP000051952"/>
    </source>
</evidence>
<accession>A0A0S4IMF9</accession>
<dbReference type="VEuPathDB" id="TriTrypDB:BSAL_55305"/>
<reference evidence="3" key="1">
    <citation type="submission" date="2015-09" db="EMBL/GenBank/DDBJ databases">
        <authorList>
            <consortium name="Pathogen Informatics"/>
        </authorList>
    </citation>
    <scope>NUCLEOTIDE SEQUENCE [LARGE SCALE GENOMIC DNA]</scope>
    <source>
        <strain evidence="3">Lake Konstanz</strain>
    </source>
</reference>
<dbReference type="AlphaFoldDB" id="A0A0S4IMF9"/>
<evidence type="ECO:0000256" key="1">
    <source>
        <dbReference type="SAM" id="MobiDB-lite"/>
    </source>
</evidence>
<evidence type="ECO:0000313" key="2">
    <source>
        <dbReference type="EMBL" id="CUE73634.1"/>
    </source>
</evidence>
<feature type="region of interest" description="Disordered" evidence="1">
    <location>
        <begin position="138"/>
        <end position="158"/>
    </location>
</feature>
<dbReference type="Proteomes" id="UP000051952">
    <property type="component" value="Unassembled WGS sequence"/>
</dbReference>